<sequence length="50" mass="5795">MKCEAYFTGAKPISLGCARCDPEYNVFSLWPWVPMNNPLFDRKNDDIDPK</sequence>
<dbReference type="AlphaFoldDB" id="X0VAG0"/>
<protein>
    <submittedName>
        <fullName evidence="1">Uncharacterized protein</fullName>
    </submittedName>
</protein>
<comment type="caution">
    <text evidence="1">The sequence shown here is derived from an EMBL/GenBank/DDBJ whole genome shotgun (WGS) entry which is preliminary data.</text>
</comment>
<evidence type="ECO:0000313" key="1">
    <source>
        <dbReference type="EMBL" id="GAG15109.1"/>
    </source>
</evidence>
<organism evidence="1">
    <name type="scientific">marine sediment metagenome</name>
    <dbReference type="NCBI Taxonomy" id="412755"/>
    <lineage>
        <taxon>unclassified sequences</taxon>
        <taxon>metagenomes</taxon>
        <taxon>ecological metagenomes</taxon>
    </lineage>
</organism>
<proteinExistence type="predicted"/>
<name>X0VAG0_9ZZZZ</name>
<gene>
    <name evidence="1" type="ORF">S01H1_59687</name>
</gene>
<dbReference type="EMBL" id="BARS01039052">
    <property type="protein sequence ID" value="GAG15109.1"/>
    <property type="molecule type" value="Genomic_DNA"/>
</dbReference>
<reference evidence="1" key="1">
    <citation type="journal article" date="2014" name="Front. Microbiol.">
        <title>High frequency of phylogenetically diverse reductive dehalogenase-homologous genes in deep subseafloor sedimentary metagenomes.</title>
        <authorList>
            <person name="Kawai M."/>
            <person name="Futagami T."/>
            <person name="Toyoda A."/>
            <person name="Takaki Y."/>
            <person name="Nishi S."/>
            <person name="Hori S."/>
            <person name="Arai W."/>
            <person name="Tsubouchi T."/>
            <person name="Morono Y."/>
            <person name="Uchiyama I."/>
            <person name="Ito T."/>
            <person name="Fujiyama A."/>
            <person name="Inagaki F."/>
            <person name="Takami H."/>
        </authorList>
    </citation>
    <scope>NUCLEOTIDE SEQUENCE</scope>
    <source>
        <strain evidence="1">Expedition CK06-06</strain>
    </source>
</reference>
<accession>X0VAG0</accession>